<dbReference type="STRING" id="318479.A0A0N4U6N0"/>
<keyword evidence="4" id="KW-0732">Signal</keyword>
<dbReference type="Proteomes" id="UP000274756">
    <property type="component" value="Unassembled WGS sequence"/>
</dbReference>
<evidence type="ECO:0000256" key="1">
    <source>
        <dbReference type="ARBA" id="ARBA00004479"/>
    </source>
</evidence>
<accession>A0A0N4U6N0</accession>
<comment type="catalytic activity">
    <reaction evidence="10">
        <text>O-phospho-L-tyrosyl-[protein] + H2O = L-tyrosyl-[protein] + phosphate</text>
        <dbReference type="Rhea" id="RHEA:10684"/>
        <dbReference type="Rhea" id="RHEA-COMP:10136"/>
        <dbReference type="Rhea" id="RHEA-COMP:20101"/>
        <dbReference type="ChEBI" id="CHEBI:15377"/>
        <dbReference type="ChEBI" id="CHEBI:43474"/>
        <dbReference type="ChEBI" id="CHEBI:46858"/>
        <dbReference type="ChEBI" id="CHEBI:61978"/>
        <dbReference type="EC" id="3.1.3.48"/>
    </reaction>
</comment>
<reference evidence="16" key="1">
    <citation type="submission" date="2017-02" db="UniProtKB">
        <authorList>
            <consortium name="WormBaseParasite"/>
        </authorList>
    </citation>
    <scope>IDENTIFICATION</scope>
</reference>
<evidence type="ECO:0000256" key="7">
    <source>
        <dbReference type="ARBA" id="ARBA00022989"/>
    </source>
</evidence>
<keyword evidence="3" id="KW-0812">Transmembrane</keyword>
<evidence type="ECO:0000259" key="12">
    <source>
        <dbReference type="PROSITE" id="PS50056"/>
    </source>
</evidence>
<evidence type="ECO:0000256" key="3">
    <source>
        <dbReference type="ARBA" id="ARBA00022692"/>
    </source>
</evidence>
<reference evidence="13 15" key="2">
    <citation type="submission" date="2018-11" db="EMBL/GenBank/DDBJ databases">
        <authorList>
            <consortium name="Pathogen Informatics"/>
        </authorList>
    </citation>
    <scope>NUCLEOTIDE SEQUENCE [LARGE SCALE GENOMIC DNA]</scope>
</reference>
<name>A0A0N4U6N0_DRAME</name>
<dbReference type="FunFam" id="3.90.190.10:FF:000009">
    <property type="entry name" value="Receptor-type tyrosine-protein phosphatase beta"/>
    <property type="match status" value="1"/>
</dbReference>
<dbReference type="EC" id="3.1.3.48" evidence="2"/>
<dbReference type="PANTHER" id="PTHR46957:SF3">
    <property type="entry name" value="CYTOKINE RECEPTOR"/>
    <property type="match status" value="1"/>
</dbReference>
<keyword evidence="7" id="KW-1133">Transmembrane helix</keyword>
<dbReference type="InterPro" id="IPR000242">
    <property type="entry name" value="PTP_cat"/>
</dbReference>
<dbReference type="SMART" id="SM00404">
    <property type="entry name" value="PTPc_motif"/>
    <property type="match status" value="1"/>
</dbReference>
<evidence type="ECO:0000256" key="2">
    <source>
        <dbReference type="ARBA" id="ARBA00013064"/>
    </source>
</evidence>
<keyword evidence="5" id="KW-0378">Hydrolase</keyword>
<protein>
    <recommendedName>
        <fullName evidence="2">protein-tyrosine-phosphatase</fullName>
        <ecNumber evidence="2">3.1.3.48</ecNumber>
    </recommendedName>
</protein>
<evidence type="ECO:0000256" key="5">
    <source>
        <dbReference type="ARBA" id="ARBA00022801"/>
    </source>
</evidence>
<dbReference type="GO" id="GO:0004725">
    <property type="term" value="F:protein tyrosine phosphatase activity"/>
    <property type="evidence" value="ECO:0007669"/>
    <property type="project" value="UniProtKB-EC"/>
</dbReference>
<dbReference type="SMART" id="SM00194">
    <property type="entry name" value="PTPc"/>
    <property type="match status" value="1"/>
</dbReference>
<dbReference type="AlphaFoldDB" id="A0A0N4U6N0"/>
<evidence type="ECO:0000256" key="10">
    <source>
        <dbReference type="ARBA" id="ARBA00051722"/>
    </source>
</evidence>
<gene>
    <name evidence="13" type="ORF">DME_LOCUS6951</name>
</gene>
<evidence type="ECO:0000256" key="9">
    <source>
        <dbReference type="ARBA" id="ARBA00023180"/>
    </source>
</evidence>
<dbReference type="Gene3D" id="3.90.190.10">
    <property type="entry name" value="Protein tyrosine phosphatase superfamily"/>
    <property type="match status" value="1"/>
</dbReference>
<evidence type="ECO:0000313" key="15">
    <source>
        <dbReference type="Proteomes" id="UP000274756"/>
    </source>
</evidence>
<dbReference type="EMBL" id="UYYG01001157">
    <property type="protein sequence ID" value="VDN56978.1"/>
    <property type="molecule type" value="Genomic_DNA"/>
</dbReference>
<dbReference type="WBParaSite" id="DME_0000259101-mRNA-1">
    <property type="protein sequence ID" value="DME_0000259101-mRNA-1"/>
    <property type="gene ID" value="DME_0000259101"/>
</dbReference>
<dbReference type="InterPro" id="IPR003595">
    <property type="entry name" value="Tyr_Pase_cat"/>
</dbReference>
<dbReference type="PANTHER" id="PTHR46957">
    <property type="entry name" value="CYTOKINE RECEPTOR"/>
    <property type="match status" value="1"/>
</dbReference>
<dbReference type="Pfam" id="PF00102">
    <property type="entry name" value="Y_phosphatase"/>
    <property type="match status" value="1"/>
</dbReference>
<keyword evidence="8" id="KW-0472">Membrane</keyword>
<dbReference type="InterPro" id="IPR000387">
    <property type="entry name" value="Tyr_Pase_dom"/>
</dbReference>
<dbReference type="PROSITE" id="PS50055">
    <property type="entry name" value="TYR_PHOSPHATASE_PTP"/>
    <property type="match status" value="1"/>
</dbReference>
<dbReference type="InterPro" id="IPR029021">
    <property type="entry name" value="Prot-tyrosine_phosphatase-like"/>
</dbReference>
<evidence type="ECO:0000256" key="4">
    <source>
        <dbReference type="ARBA" id="ARBA00022729"/>
    </source>
</evidence>
<dbReference type="InterPro" id="IPR050713">
    <property type="entry name" value="RTP_Phos/Ushers"/>
</dbReference>
<keyword evidence="6" id="KW-0904">Protein phosphatase</keyword>
<proteinExistence type="predicted"/>
<dbReference type="PRINTS" id="PR00700">
    <property type="entry name" value="PRTYPHPHTASE"/>
</dbReference>
<dbReference type="Proteomes" id="UP000038040">
    <property type="component" value="Unplaced"/>
</dbReference>
<evidence type="ECO:0000313" key="14">
    <source>
        <dbReference type="Proteomes" id="UP000038040"/>
    </source>
</evidence>
<evidence type="ECO:0000256" key="8">
    <source>
        <dbReference type="ARBA" id="ARBA00023136"/>
    </source>
</evidence>
<dbReference type="GO" id="GO:0016020">
    <property type="term" value="C:membrane"/>
    <property type="evidence" value="ECO:0007669"/>
    <property type="project" value="UniProtKB-SubCell"/>
</dbReference>
<dbReference type="SUPFAM" id="SSF52799">
    <property type="entry name" value="(Phosphotyrosine protein) phosphatases II"/>
    <property type="match status" value="1"/>
</dbReference>
<keyword evidence="9" id="KW-0325">Glycoprotein</keyword>
<feature type="domain" description="Tyrosine specific protein phosphatases" evidence="12">
    <location>
        <begin position="287"/>
        <end position="360"/>
    </location>
</feature>
<evidence type="ECO:0000256" key="6">
    <source>
        <dbReference type="ARBA" id="ARBA00022912"/>
    </source>
</evidence>
<sequence>MAERAADCLAKLGLDSQHTTASSCISSSDTSNKDLTTSYCHRRSRSLRERTGVDQRLERLPSGPVSGQKLVLHTVLPNASIDKSRPVVIADFPEHVRLMSADSDFRFSEEYDDLKLVGYGQTCIAADLAANRAKNRFTNILPYDHSRVKLLPIDDEDGSDYINASYIPGFNSRREFIAAQGPLPSTRDDFWRVVWEQQCPAIVALTKCVEKGRDKCHQYWPDNDQLSVLYADIEVTLMNEVIFDEFIVRDLQLTNMAETKCVPRIVRHFHYIAWPDFGVPENASGIVQFVRVFRHRLPPLFSNKPTIVHCSAGVGRSGTFIALDHLLQSISFNRPLDVFGIVYDMRMERCHMVQNEQQYIFIHHCLLYVLEKENPSLFFHSFASINGDKFVSNNINHLLPNGTRNSCSTFNTFMVNPPSASHQIVSHWSQTPKIEVHQNLAFEDDEGIAESGL</sequence>
<dbReference type="OrthoDB" id="8609993at2759"/>
<dbReference type="PROSITE" id="PS50056">
    <property type="entry name" value="TYR_PHOSPHATASE_2"/>
    <property type="match status" value="1"/>
</dbReference>
<evidence type="ECO:0000313" key="16">
    <source>
        <dbReference type="WBParaSite" id="DME_0000259101-mRNA-1"/>
    </source>
</evidence>
<evidence type="ECO:0000259" key="11">
    <source>
        <dbReference type="PROSITE" id="PS50055"/>
    </source>
</evidence>
<evidence type="ECO:0000313" key="13">
    <source>
        <dbReference type="EMBL" id="VDN56978.1"/>
    </source>
</evidence>
<feature type="domain" description="Tyrosine-protein phosphatase" evidence="11">
    <location>
        <begin position="107"/>
        <end position="369"/>
    </location>
</feature>
<dbReference type="InterPro" id="IPR016130">
    <property type="entry name" value="Tyr_Pase_AS"/>
</dbReference>
<comment type="subcellular location">
    <subcellularLocation>
        <location evidence="1">Membrane</location>
        <topology evidence="1">Single-pass type I membrane protein</topology>
    </subcellularLocation>
</comment>
<keyword evidence="15" id="KW-1185">Reference proteome</keyword>
<dbReference type="PROSITE" id="PS00383">
    <property type="entry name" value="TYR_PHOSPHATASE_1"/>
    <property type="match status" value="1"/>
</dbReference>
<organism evidence="14 16">
    <name type="scientific">Dracunculus medinensis</name>
    <name type="common">Guinea worm</name>
    <dbReference type="NCBI Taxonomy" id="318479"/>
    <lineage>
        <taxon>Eukaryota</taxon>
        <taxon>Metazoa</taxon>
        <taxon>Ecdysozoa</taxon>
        <taxon>Nematoda</taxon>
        <taxon>Chromadorea</taxon>
        <taxon>Rhabditida</taxon>
        <taxon>Spirurina</taxon>
        <taxon>Dracunculoidea</taxon>
        <taxon>Dracunculidae</taxon>
        <taxon>Dracunculus</taxon>
    </lineage>
</organism>